<evidence type="ECO:0000259" key="3">
    <source>
        <dbReference type="Pfam" id="PF13505"/>
    </source>
</evidence>
<keyword evidence="1 2" id="KW-0732">Signal</keyword>
<dbReference type="STRING" id="742727.HMPREF9447_00694"/>
<evidence type="ECO:0000256" key="1">
    <source>
        <dbReference type="ARBA" id="ARBA00022729"/>
    </source>
</evidence>
<gene>
    <name evidence="4" type="ORF">HMPREF9447_00694</name>
</gene>
<accession>K9E513</accession>
<feature type="chain" id="PRO_5003927090" description="Outer membrane protein beta-barrel domain-containing protein" evidence="2">
    <location>
        <begin position="21"/>
        <end position="197"/>
    </location>
</feature>
<dbReference type="EMBL" id="ADLF01000002">
    <property type="protein sequence ID" value="EKU92244.1"/>
    <property type="molecule type" value="Genomic_DNA"/>
</dbReference>
<dbReference type="AlphaFoldDB" id="K9E513"/>
<organism evidence="4 5">
    <name type="scientific">Bacteroides oleiciplenus YIT 12058</name>
    <dbReference type="NCBI Taxonomy" id="742727"/>
    <lineage>
        <taxon>Bacteria</taxon>
        <taxon>Pseudomonadati</taxon>
        <taxon>Bacteroidota</taxon>
        <taxon>Bacteroidia</taxon>
        <taxon>Bacteroidales</taxon>
        <taxon>Bacteroidaceae</taxon>
        <taxon>Bacteroides</taxon>
    </lineage>
</organism>
<dbReference type="Pfam" id="PF13505">
    <property type="entry name" value="OMP_b-brl"/>
    <property type="match status" value="1"/>
</dbReference>
<feature type="signal peptide" evidence="2">
    <location>
        <begin position="1"/>
        <end position="20"/>
    </location>
</feature>
<dbReference type="RefSeq" id="WP_009128085.1">
    <property type="nucleotide sequence ID" value="NZ_JH992940.1"/>
</dbReference>
<dbReference type="Proteomes" id="UP000009872">
    <property type="component" value="Unassembled WGS sequence"/>
</dbReference>
<dbReference type="PATRIC" id="fig|742727.4.peg.696"/>
<dbReference type="HOGENOM" id="CLU_1381704_0_0_10"/>
<sequence length="197" mass="22318">MKRLILPILFLFVCSCLSYAQKGSSQFGLSAGYEHFPELHEGKGYNIGIEFKQYIHNRFFVVANFHTGINDGSKHVNYTTQNTPYNFDLNNSVRDYMIGFGLGADLLQKGRHNIYIQGTAGLGSSERTKDGIVTSPGGNYDMVKTFEEKSIRFAISATAGYDYRVNNWLKIGINYTGYQIGYEYNNSFNAKLSFIFR</sequence>
<dbReference type="InterPro" id="IPR027385">
    <property type="entry name" value="Beta-barrel_OMP"/>
</dbReference>
<evidence type="ECO:0000313" key="4">
    <source>
        <dbReference type="EMBL" id="EKU92244.1"/>
    </source>
</evidence>
<protein>
    <recommendedName>
        <fullName evidence="3">Outer membrane protein beta-barrel domain-containing protein</fullName>
    </recommendedName>
</protein>
<reference evidence="4 5" key="1">
    <citation type="submission" date="2012-09" db="EMBL/GenBank/DDBJ databases">
        <title>The Genome Sequence of Bacteroides oleiciplenus YIT 12058.</title>
        <authorList>
            <consortium name="The Broad Institute Genome Sequencing Platform"/>
            <person name="Earl A."/>
            <person name="Ward D."/>
            <person name="Feldgarden M."/>
            <person name="Gevers D."/>
            <person name="Morotomi M."/>
            <person name="Walker B."/>
            <person name="Young S.K."/>
            <person name="Zeng Q."/>
            <person name="Gargeya S."/>
            <person name="Fitzgerald M."/>
            <person name="Haas B."/>
            <person name="Abouelleil A."/>
            <person name="Alvarado L."/>
            <person name="Arachchi H.M."/>
            <person name="Berlin A.M."/>
            <person name="Chapman S.B."/>
            <person name="Goldberg J."/>
            <person name="Griggs A."/>
            <person name="Gujja S."/>
            <person name="Hansen M."/>
            <person name="Howarth C."/>
            <person name="Imamovic A."/>
            <person name="Larimer J."/>
            <person name="McCowen C."/>
            <person name="Montmayeur A."/>
            <person name="Murphy C."/>
            <person name="Neiman D."/>
            <person name="Pearson M."/>
            <person name="Priest M."/>
            <person name="Roberts A."/>
            <person name="Saif S."/>
            <person name="Shea T."/>
            <person name="Sisk P."/>
            <person name="Sykes S."/>
            <person name="Wortman J."/>
            <person name="Nusbaum C."/>
            <person name="Birren B."/>
        </authorList>
    </citation>
    <scope>NUCLEOTIDE SEQUENCE [LARGE SCALE GENOMIC DNA]</scope>
    <source>
        <strain evidence="4 5">YIT 12058</strain>
    </source>
</reference>
<evidence type="ECO:0000256" key="2">
    <source>
        <dbReference type="SAM" id="SignalP"/>
    </source>
</evidence>
<dbReference type="eggNOG" id="ENOG5030PTN">
    <property type="taxonomic scope" value="Bacteria"/>
</dbReference>
<name>K9E513_9BACE</name>
<feature type="domain" description="Outer membrane protein beta-barrel" evidence="3">
    <location>
        <begin position="9"/>
        <end position="196"/>
    </location>
</feature>
<comment type="caution">
    <text evidence="4">The sequence shown here is derived from an EMBL/GenBank/DDBJ whole genome shotgun (WGS) entry which is preliminary data.</text>
</comment>
<dbReference type="OrthoDB" id="926116at2"/>
<dbReference type="PROSITE" id="PS51257">
    <property type="entry name" value="PROKAR_LIPOPROTEIN"/>
    <property type="match status" value="1"/>
</dbReference>
<proteinExistence type="predicted"/>
<keyword evidence="5" id="KW-1185">Reference proteome</keyword>
<evidence type="ECO:0000313" key="5">
    <source>
        <dbReference type="Proteomes" id="UP000009872"/>
    </source>
</evidence>